<dbReference type="Proteomes" id="UP000051162">
    <property type="component" value="Unassembled WGS sequence"/>
</dbReference>
<comment type="subcellular location">
    <subcellularLocation>
        <location evidence="1">Cell membrane</location>
        <topology evidence="1">Single-pass membrane protein</topology>
    </subcellularLocation>
</comment>
<dbReference type="GO" id="GO:0005886">
    <property type="term" value="C:plasma membrane"/>
    <property type="evidence" value="ECO:0007669"/>
    <property type="project" value="UniProtKB-SubCell"/>
</dbReference>
<comment type="caution">
    <text evidence="9">The sequence shown here is derived from an EMBL/GenBank/DDBJ whole genome shotgun (WGS) entry which is preliminary data.</text>
</comment>
<evidence type="ECO:0000259" key="8">
    <source>
        <dbReference type="Pfam" id="PF04024"/>
    </source>
</evidence>
<proteinExistence type="predicted"/>
<feature type="compositionally biased region" description="Basic and acidic residues" evidence="6">
    <location>
        <begin position="105"/>
        <end position="125"/>
    </location>
</feature>
<reference evidence="9 10" key="1">
    <citation type="journal article" date="2015" name="Genome Announc.">
        <title>Expanding the biotechnology potential of lactobacilli through comparative genomics of 213 strains and associated genera.</title>
        <authorList>
            <person name="Sun Z."/>
            <person name="Harris H.M."/>
            <person name="McCann A."/>
            <person name="Guo C."/>
            <person name="Argimon S."/>
            <person name="Zhang W."/>
            <person name="Yang X."/>
            <person name="Jeffery I.B."/>
            <person name="Cooney J.C."/>
            <person name="Kagawa T.F."/>
            <person name="Liu W."/>
            <person name="Song Y."/>
            <person name="Salvetti E."/>
            <person name="Wrobel A."/>
            <person name="Rasinkangas P."/>
            <person name="Parkhill J."/>
            <person name="Rea M.C."/>
            <person name="O'Sullivan O."/>
            <person name="Ritari J."/>
            <person name="Douillard F.P."/>
            <person name="Paul Ross R."/>
            <person name="Yang R."/>
            <person name="Briner A.E."/>
            <person name="Felis G.E."/>
            <person name="de Vos W.M."/>
            <person name="Barrangou R."/>
            <person name="Klaenhammer T.R."/>
            <person name="Caufield P.W."/>
            <person name="Cui Y."/>
            <person name="Zhang H."/>
            <person name="O'Toole P.W."/>
        </authorList>
    </citation>
    <scope>NUCLEOTIDE SEQUENCE [LARGE SCALE GENOMIC DNA]</scope>
    <source>
        <strain evidence="9 10">DSM 19117</strain>
    </source>
</reference>
<protein>
    <submittedName>
        <fullName evidence="9">Stress-responsive transcriptional regulator</fullName>
    </submittedName>
</protein>
<name>A0A0R1K873_9LACO</name>
<evidence type="ECO:0000256" key="7">
    <source>
        <dbReference type="SAM" id="Phobius"/>
    </source>
</evidence>
<evidence type="ECO:0000256" key="2">
    <source>
        <dbReference type="ARBA" id="ARBA00022475"/>
    </source>
</evidence>
<evidence type="ECO:0000313" key="10">
    <source>
        <dbReference type="Proteomes" id="UP000051162"/>
    </source>
</evidence>
<evidence type="ECO:0000256" key="1">
    <source>
        <dbReference type="ARBA" id="ARBA00004162"/>
    </source>
</evidence>
<keyword evidence="10" id="KW-1185">Reference proteome</keyword>
<dbReference type="PATRIC" id="fig|1423773.3.peg.1617"/>
<dbReference type="PANTHER" id="PTHR33885">
    <property type="entry name" value="PHAGE SHOCK PROTEIN C"/>
    <property type="match status" value="1"/>
</dbReference>
<keyword evidence="5 7" id="KW-0472">Membrane</keyword>
<evidence type="ECO:0000256" key="4">
    <source>
        <dbReference type="ARBA" id="ARBA00022989"/>
    </source>
</evidence>
<dbReference type="InterPro" id="IPR007168">
    <property type="entry name" value="Phageshock_PspC_N"/>
</dbReference>
<sequence>MLIKDEFNKKEILIMAGKKRLVRSRTNRLVGGVLGGIAEYFDWNANLLRLIYVIISLAIPPHGVLGLLIYVILMTFIPLDDTRTTSASFRDLFGQFGGGSTQPHQSERKDIHATEQDVHTHKDGE</sequence>
<dbReference type="InterPro" id="IPR052027">
    <property type="entry name" value="PspC"/>
</dbReference>
<dbReference type="EMBL" id="AZDT01000025">
    <property type="protein sequence ID" value="KRK76098.1"/>
    <property type="molecule type" value="Genomic_DNA"/>
</dbReference>
<dbReference type="PANTHER" id="PTHR33885:SF3">
    <property type="entry name" value="PHAGE SHOCK PROTEIN C"/>
    <property type="match status" value="1"/>
</dbReference>
<evidence type="ECO:0000313" key="9">
    <source>
        <dbReference type="EMBL" id="KRK76098.1"/>
    </source>
</evidence>
<evidence type="ECO:0000256" key="3">
    <source>
        <dbReference type="ARBA" id="ARBA00022692"/>
    </source>
</evidence>
<feature type="region of interest" description="Disordered" evidence="6">
    <location>
        <begin position="95"/>
        <end position="125"/>
    </location>
</feature>
<keyword evidence="4 7" id="KW-1133">Transmembrane helix</keyword>
<dbReference type="STRING" id="1423773.FD30_GL001574"/>
<evidence type="ECO:0000256" key="6">
    <source>
        <dbReference type="SAM" id="MobiDB-lite"/>
    </source>
</evidence>
<feature type="transmembrane region" description="Helical" evidence="7">
    <location>
        <begin position="50"/>
        <end position="73"/>
    </location>
</feature>
<feature type="domain" description="Phage shock protein PspC N-terminal" evidence="8">
    <location>
        <begin position="19"/>
        <end position="79"/>
    </location>
</feature>
<keyword evidence="3 7" id="KW-0812">Transmembrane</keyword>
<dbReference type="AlphaFoldDB" id="A0A0R1K873"/>
<dbReference type="Pfam" id="PF04024">
    <property type="entry name" value="PspC"/>
    <property type="match status" value="1"/>
</dbReference>
<gene>
    <name evidence="9" type="ORF">FD30_GL001574</name>
</gene>
<evidence type="ECO:0000256" key="5">
    <source>
        <dbReference type="ARBA" id="ARBA00023136"/>
    </source>
</evidence>
<organism evidence="9 10">
    <name type="scientific">Levilactobacillus namurensis DSM 19117</name>
    <dbReference type="NCBI Taxonomy" id="1423773"/>
    <lineage>
        <taxon>Bacteria</taxon>
        <taxon>Bacillati</taxon>
        <taxon>Bacillota</taxon>
        <taxon>Bacilli</taxon>
        <taxon>Lactobacillales</taxon>
        <taxon>Lactobacillaceae</taxon>
        <taxon>Levilactobacillus</taxon>
    </lineage>
</organism>
<accession>A0A0R1K873</accession>
<keyword evidence="2" id="KW-1003">Cell membrane</keyword>